<dbReference type="OrthoDB" id="408373at2759"/>
<reference evidence="4 5" key="1">
    <citation type="journal article" date="2019" name="Nat. Ecol. Evol.">
        <title>Megaphylogeny resolves global patterns of mushroom evolution.</title>
        <authorList>
            <person name="Varga T."/>
            <person name="Krizsan K."/>
            <person name="Foldi C."/>
            <person name="Dima B."/>
            <person name="Sanchez-Garcia M."/>
            <person name="Sanchez-Ramirez S."/>
            <person name="Szollosi G.J."/>
            <person name="Szarkandi J.G."/>
            <person name="Papp V."/>
            <person name="Albert L."/>
            <person name="Andreopoulos W."/>
            <person name="Angelini C."/>
            <person name="Antonin V."/>
            <person name="Barry K.W."/>
            <person name="Bougher N.L."/>
            <person name="Buchanan P."/>
            <person name="Buyck B."/>
            <person name="Bense V."/>
            <person name="Catcheside P."/>
            <person name="Chovatia M."/>
            <person name="Cooper J."/>
            <person name="Damon W."/>
            <person name="Desjardin D."/>
            <person name="Finy P."/>
            <person name="Geml J."/>
            <person name="Haridas S."/>
            <person name="Hughes K."/>
            <person name="Justo A."/>
            <person name="Karasinski D."/>
            <person name="Kautmanova I."/>
            <person name="Kiss B."/>
            <person name="Kocsube S."/>
            <person name="Kotiranta H."/>
            <person name="LaButti K.M."/>
            <person name="Lechner B.E."/>
            <person name="Liimatainen K."/>
            <person name="Lipzen A."/>
            <person name="Lukacs Z."/>
            <person name="Mihaltcheva S."/>
            <person name="Morgado L.N."/>
            <person name="Niskanen T."/>
            <person name="Noordeloos M.E."/>
            <person name="Ohm R.A."/>
            <person name="Ortiz-Santana B."/>
            <person name="Ovrebo C."/>
            <person name="Racz N."/>
            <person name="Riley R."/>
            <person name="Savchenko A."/>
            <person name="Shiryaev A."/>
            <person name="Soop K."/>
            <person name="Spirin V."/>
            <person name="Szebenyi C."/>
            <person name="Tomsovsky M."/>
            <person name="Tulloss R.E."/>
            <person name="Uehling J."/>
            <person name="Grigoriev I.V."/>
            <person name="Vagvolgyi C."/>
            <person name="Papp T."/>
            <person name="Martin F.M."/>
            <person name="Miettinen O."/>
            <person name="Hibbett D.S."/>
            <person name="Nagy L.G."/>
        </authorList>
    </citation>
    <scope>NUCLEOTIDE SEQUENCE [LARGE SCALE GENOMIC DNA]</scope>
    <source>
        <strain evidence="4 5">OMC1185</strain>
    </source>
</reference>
<dbReference type="InterPro" id="IPR029058">
    <property type="entry name" value="AB_hydrolase_fold"/>
</dbReference>
<evidence type="ECO:0000313" key="4">
    <source>
        <dbReference type="EMBL" id="TFK57017.1"/>
    </source>
</evidence>
<comment type="similarity">
    <text evidence="2">Belongs to the AB hydrolase superfamily. Epoxide hydrolase family.</text>
</comment>
<dbReference type="Proteomes" id="UP000305948">
    <property type="component" value="Unassembled WGS sequence"/>
</dbReference>
<evidence type="ECO:0000256" key="2">
    <source>
        <dbReference type="ARBA" id="ARBA00038334"/>
    </source>
</evidence>
<dbReference type="Gene3D" id="3.40.50.1820">
    <property type="entry name" value="alpha/beta hydrolase"/>
    <property type="match status" value="1"/>
</dbReference>
<evidence type="ECO:0000313" key="5">
    <source>
        <dbReference type="Proteomes" id="UP000305948"/>
    </source>
</evidence>
<dbReference type="GO" id="GO:0016787">
    <property type="term" value="F:hydrolase activity"/>
    <property type="evidence" value="ECO:0007669"/>
    <property type="project" value="UniProtKB-KW"/>
</dbReference>
<dbReference type="SUPFAM" id="SSF53474">
    <property type="entry name" value="alpha/beta-Hydrolases"/>
    <property type="match status" value="1"/>
</dbReference>
<evidence type="ECO:0000259" key="3">
    <source>
        <dbReference type="Pfam" id="PF00561"/>
    </source>
</evidence>
<dbReference type="PRINTS" id="PR00111">
    <property type="entry name" value="ABHYDROLASE"/>
</dbReference>
<dbReference type="InterPro" id="IPR000073">
    <property type="entry name" value="AB_hydrolase_1"/>
</dbReference>
<keyword evidence="5" id="KW-1185">Reference proteome</keyword>
<dbReference type="AlphaFoldDB" id="A0A5C3NJF3"/>
<dbReference type="PANTHER" id="PTHR43329">
    <property type="entry name" value="EPOXIDE HYDROLASE"/>
    <property type="match status" value="1"/>
</dbReference>
<proteinExistence type="inferred from homology"/>
<keyword evidence="1 4" id="KW-0378">Hydrolase</keyword>
<accession>A0A5C3NJF3</accession>
<dbReference type="PRINTS" id="PR00412">
    <property type="entry name" value="EPOXHYDRLASE"/>
</dbReference>
<dbReference type="STRING" id="5364.A0A5C3NJF3"/>
<feature type="domain" description="AB hydrolase-1" evidence="3">
    <location>
        <begin position="29"/>
        <end position="309"/>
    </location>
</feature>
<name>A0A5C3NJF3_9AGAM</name>
<dbReference type="EMBL" id="ML213503">
    <property type="protein sequence ID" value="TFK57017.1"/>
    <property type="molecule type" value="Genomic_DNA"/>
</dbReference>
<sequence length="350" mass="39444">MDHTSYKDVRTYRGMNYHYFSSPPVGSKPTLMFVHGFPSTSWDWRHQVAYFKKKGYGLIVPDMLGYGGTDKPLEPEHYKPSLICQDMTSILDNEGVDKVIVIGHDWGSKIVSRLASYYPERFTAYAFLAVGYQPPMPTFDVHQALQMTKQRLGYELYGYWMFFATEGADRIIDNHWDSFFSLLYPHDPTLWRSDMAPVGCFKAWLLADKTAPLPSYLTAEDKATITALVRPPAAALNWYKVMTSGINAQDDRSVAPYRYALPADAPVLFVGCEKDYICLAGSHKAATEKCAGEGMARTEVFDADHWVMLSHAEKLNKLLEEWIGDAAKMKMKGKEEDGEADGHADGASRL</sequence>
<dbReference type="InterPro" id="IPR000639">
    <property type="entry name" value="Epox_hydrolase-like"/>
</dbReference>
<organism evidence="4 5">
    <name type="scientific">Heliocybe sulcata</name>
    <dbReference type="NCBI Taxonomy" id="5364"/>
    <lineage>
        <taxon>Eukaryota</taxon>
        <taxon>Fungi</taxon>
        <taxon>Dikarya</taxon>
        <taxon>Basidiomycota</taxon>
        <taxon>Agaricomycotina</taxon>
        <taxon>Agaricomycetes</taxon>
        <taxon>Gloeophyllales</taxon>
        <taxon>Gloeophyllaceae</taxon>
        <taxon>Heliocybe</taxon>
    </lineage>
</organism>
<protein>
    <submittedName>
        <fullName evidence="4">Alpha/beta-hydrolase</fullName>
    </submittedName>
</protein>
<evidence type="ECO:0000256" key="1">
    <source>
        <dbReference type="ARBA" id="ARBA00022801"/>
    </source>
</evidence>
<dbReference type="Pfam" id="PF00561">
    <property type="entry name" value="Abhydrolase_1"/>
    <property type="match status" value="1"/>
</dbReference>
<gene>
    <name evidence="4" type="ORF">OE88DRAFT_1618567</name>
</gene>